<dbReference type="InterPro" id="IPR037523">
    <property type="entry name" value="VOC_core"/>
</dbReference>
<dbReference type="Pfam" id="PF00903">
    <property type="entry name" value="Glyoxalase"/>
    <property type="match status" value="1"/>
</dbReference>
<dbReference type="PROSITE" id="PS51819">
    <property type="entry name" value="VOC"/>
    <property type="match status" value="1"/>
</dbReference>
<keyword evidence="3" id="KW-1185">Reference proteome</keyword>
<evidence type="ECO:0000313" key="2">
    <source>
        <dbReference type="EMBL" id="MDQ7879688.1"/>
    </source>
</evidence>
<evidence type="ECO:0000313" key="3">
    <source>
        <dbReference type="Proteomes" id="UP001235133"/>
    </source>
</evidence>
<accession>A0ABU0Z524</accession>
<dbReference type="InterPro" id="IPR029068">
    <property type="entry name" value="Glyas_Bleomycin-R_OHBP_Dase"/>
</dbReference>
<sequence>MTVFRTPQIVLFTRDIERATAFYSTAGFDEVFRTPATGTPIHVDLALDGYRIGLATEESTRGDHGLDPVVEGQRAAVVLWTDDTPAGYAHLIGLGATPVKPPEPWLETLLIAWVQDPDGHLIQVVQRTTA</sequence>
<dbReference type="SUPFAM" id="SSF54593">
    <property type="entry name" value="Glyoxalase/Bleomycin resistance protein/Dihydroxybiphenyl dioxygenase"/>
    <property type="match status" value="1"/>
</dbReference>
<dbReference type="EMBL" id="JAVFWO010000005">
    <property type="protein sequence ID" value="MDQ7879688.1"/>
    <property type="molecule type" value="Genomic_DNA"/>
</dbReference>
<organism evidence="2 3">
    <name type="scientific">Microbacterium psychrotolerans</name>
    <dbReference type="NCBI Taxonomy" id="3068321"/>
    <lineage>
        <taxon>Bacteria</taxon>
        <taxon>Bacillati</taxon>
        <taxon>Actinomycetota</taxon>
        <taxon>Actinomycetes</taxon>
        <taxon>Micrococcales</taxon>
        <taxon>Microbacteriaceae</taxon>
        <taxon>Microbacterium</taxon>
    </lineage>
</organism>
<evidence type="ECO:0000259" key="1">
    <source>
        <dbReference type="PROSITE" id="PS51819"/>
    </source>
</evidence>
<name>A0ABU0Z524_9MICO</name>
<dbReference type="Gene3D" id="3.10.180.10">
    <property type="entry name" value="2,3-Dihydroxybiphenyl 1,2-Dioxygenase, domain 1"/>
    <property type="match status" value="1"/>
</dbReference>
<comment type="caution">
    <text evidence="2">The sequence shown here is derived from an EMBL/GenBank/DDBJ whole genome shotgun (WGS) entry which is preliminary data.</text>
</comment>
<feature type="domain" description="VOC" evidence="1">
    <location>
        <begin position="5"/>
        <end position="127"/>
    </location>
</feature>
<gene>
    <name evidence="2" type="ORF">Q9R08_16980</name>
</gene>
<dbReference type="Proteomes" id="UP001235133">
    <property type="component" value="Unassembled WGS sequence"/>
</dbReference>
<dbReference type="InterPro" id="IPR004360">
    <property type="entry name" value="Glyas_Fos-R_dOase_dom"/>
</dbReference>
<dbReference type="RefSeq" id="WP_308869326.1">
    <property type="nucleotide sequence ID" value="NZ_JAVFWO010000005.1"/>
</dbReference>
<protein>
    <submittedName>
        <fullName evidence="2">VOC family protein</fullName>
    </submittedName>
</protein>
<reference evidence="2 3" key="1">
    <citation type="submission" date="2023-08" db="EMBL/GenBank/DDBJ databases">
        <title>Microbacterium psychrotolerans sp. nov., a psychrotolerant bacterium isolated from soil in Heilongjiang Province, China.</title>
        <authorList>
            <person name="An P."/>
            <person name="Zhao D."/>
            <person name="Xiang H."/>
        </authorList>
    </citation>
    <scope>NUCLEOTIDE SEQUENCE [LARGE SCALE GENOMIC DNA]</scope>
    <source>
        <strain evidence="2 3">QXD-8</strain>
    </source>
</reference>
<proteinExistence type="predicted"/>